<dbReference type="SUPFAM" id="SSF69047">
    <property type="entry name" value="Hypothetical protein YjbJ"/>
    <property type="match status" value="1"/>
</dbReference>
<comment type="caution">
    <text evidence="1">The sequence shown here is derived from an EMBL/GenBank/DDBJ whole genome shotgun (WGS) entry which is preliminary data.</text>
</comment>
<dbReference type="Proteomes" id="UP001597369">
    <property type="component" value="Unassembled WGS sequence"/>
</dbReference>
<reference evidence="2" key="1">
    <citation type="journal article" date="2019" name="Int. J. Syst. Evol. Microbiol.">
        <title>The Global Catalogue of Microorganisms (GCM) 10K type strain sequencing project: providing services to taxonomists for standard genome sequencing and annotation.</title>
        <authorList>
            <consortium name="The Broad Institute Genomics Platform"/>
            <consortium name="The Broad Institute Genome Sequencing Center for Infectious Disease"/>
            <person name="Wu L."/>
            <person name="Ma J."/>
        </authorList>
    </citation>
    <scope>NUCLEOTIDE SEQUENCE [LARGE SCALE GENOMIC DNA]</scope>
    <source>
        <strain evidence="2">JCM 16545</strain>
    </source>
</reference>
<organism evidence="1 2">
    <name type="scientific">Pontibacter silvestris</name>
    <dbReference type="NCBI Taxonomy" id="2305183"/>
    <lineage>
        <taxon>Bacteria</taxon>
        <taxon>Pseudomonadati</taxon>
        <taxon>Bacteroidota</taxon>
        <taxon>Cytophagia</taxon>
        <taxon>Cytophagales</taxon>
        <taxon>Hymenobacteraceae</taxon>
        <taxon>Pontibacter</taxon>
    </lineage>
</organism>
<dbReference type="Pfam" id="PF12732">
    <property type="entry name" value="YtxH"/>
    <property type="match status" value="1"/>
</dbReference>
<evidence type="ECO:0000313" key="1">
    <source>
        <dbReference type="EMBL" id="MFD2065907.1"/>
    </source>
</evidence>
<sequence>MNKDNGKILLATLAGIGAGVAAGMLLAPDSGKGTLDTVKRTLTKTGDDLNNIVKRWTESLKSGEGNSEEDDQLVMHGSWEDVKGQLRQNYDELTEEDLEYQEGGEQELLGRLQRRLGKTKDEIMHLISGK</sequence>
<name>A0ABW4WVL5_9BACT</name>
<dbReference type="RefSeq" id="WP_229962219.1">
    <property type="nucleotide sequence ID" value="NZ_JAJJWI010000020.1"/>
</dbReference>
<dbReference type="Gene3D" id="1.10.1470.10">
    <property type="entry name" value="YjbJ"/>
    <property type="match status" value="1"/>
</dbReference>
<dbReference type="EMBL" id="JBHUHV010000011">
    <property type="protein sequence ID" value="MFD2065907.1"/>
    <property type="molecule type" value="Genomic_DNA"/>
</dbReference>
<dbReference type="InterPro" id="IPR036629">
    <property type="entry name" value="YjbJ_sf"/>
</dbReference>
<keyword evidence="2" id="KW-1185">Reference proteome</keyword>
<protein>
    <submittedName>
        <fullName evidence="1">CsbD family protein</fullName>
    </submittedName>
</protein>
<dbReference type="InterPro" id="IPR024623">
    <property type="entry name" value="YtxH"/>
</dbReference>
<accession>A0ABW4WVL5</accession>
<evidence type="ECO:0000313" key="2">
    <source>
        <dbReference type="Proteomes" id="UP001597369"/>
    </source>
</evidence>
<proteinExistence type="predicted"/>
<gene>
    <name evidence="1" type="ORF">ACFSKU_03365</name>
</gene>